<dbReference type="AlphaFoldDB" id="A0A9X9LV13"/>
<accession>A0A9X9LV13</accession>
<feature type="non-terminal residue" evidence="1">
    <location>
        <position position="1"/>
    </location>
</feature>
<organism evidence="1 2">
    <name type="scientific">Gulo gulo</name>
    <name type="common">Wolverine</name>
    <name type="synonym">Gluton</name>
    <dbReference type="NCBI Taxonomy" id="48420"/>
    <lineage>
        <taxon>Eukaryota</taxon>
        <taxon>Metazoa</taxon>
        <taxon>Chordata</taxon>
        <taxon>Craniata</taxon>
        <taxon>Vertebrata</taxon>
        <taxon>Euteleostomi</taxon>
        <taxon>Mammalia</taxon>
        <taxon>Eutheria</taxon>
        <taxon>Laurasiatheria</taxon>
        <taxon>Carnivora</taxon>
        <taxon>Caniformia</taxon>
        <taxon>Musteloidea</taxon>
        <taxon>Mustelidae</taxon>
        <taxon>Guloninae</taxon>
        <taxon>Gulo</taxon>
    </lineage>
</organism>
<evidence type="ECO:0000313" key="2">
    <source>
        <dbReference type="Proteomes" id="UP000269945"/>
    </source>
</evidence>
<feature type="non-terminal residue" evidence="1">
    <location>
        <position position="85"/>
    </location>
</feature>
<protein>
    <submittedName>
        <fullName evidence="1">Uncharacterized protein</fullName>
    </submittedName>
</protein>
<keyword evidence="2" id="KW-1185">Reference proteome</keyword>
<evidence type="ECO:0000313" key="1">
    <source>
        <dbReference type="EMBL" id="VCW96736.1"/>
    </source>
</evidence>
<gene>
    <name evidence="1" type="ORF">BN2614_LOCUS4</name>
</gene>
<dbReference type="Proteomes" id="UP000269945">
    <property type="component" value="Unassembled WGS sequence"/>
</dbReference>
<comment type="caution">
    <text evidence="1">The sequence shown here is derived from an EMBL/GenBank/DDBJ whole genome shotgun (WGS) entry which is preliminary data.</text>
</comment>
<sequence length="85" mass="9410">KAVPSYWAQHHPCPSGAWHPGFSEVYTLGNVPRQMRKDPLISTGSCTTGQGDGITEGDLLKPRGFHECFNKTRKRSQDHTSCSPQ</sequence>
<reference evidence="1 2" key="1">
    <citation type="submission" date="2018-10" db="EMBL/GenBank/DDBJ databases">
        <authorList>
            <person name="Ekblom R."/>
            <person name="Jareborg N."/>
        </authorList>
    </citation>
    <scope>NUCLEOTIDE SEQUENCE [LARGE SCALE GENOMIC DNA]</scope>
    <source>
        <tissue evidence="1">Muscle</tissue>
    </source>
</reference>
<name>A0A9X9LV13_GULGU</name>
<dbReference type="EMBL" id="CYRY02019177">
    <property type="protein sequence ID" value="VCW96736.1"/>
    <property type="molecule type" value="Genomic_DNA"/>
</dbReference>
<proteinExistence type="predicted"/>